<feature type="domain" description="RNA polymerase Rpb2" evidence="16">
    <location>
        <begin position="10"/>
        <end position="71"/>
    </location>
</feature>
<proteinExistence type="inferred from homology"/>
<dbReference type="InterPro" id="IPR015712">
    <property type="entry name" value="DNA-dir_RNA_pol_su2"/>
</dbReference>
<evidence type="ECO:0000256" key="5">
    <source>
        <dbReference type="ARBA" id="ARBA00022490"/>
    </source>
</evidence>
<dbReference type="InterPro" id="IPR007641">
    <property type="entry name" value="RNA_pol_Rpb2_7"/>
</dbReference>
<comment type="similarity">
    <text evidence="3 13">Belongs to the RNA polymerase beta chain family.</text>
</comment>
<dbReference type="Proteomes" id="UP000678237">
    <property type="component" value="Unassembled WGS sequence"/>
</dbReference>
<dbReference type="GO" id="GO:0003899">
    <property type="term" value="F:DNA-directed RNA polymerase activity"/>
    <property type="evidence" value="ECO:0007669"/>
    <property type="project" value="UniProtKB-EC"/>
</dbReference>
<accession>A0A8T4LIW9</accession>
<evidence type="ECO:0000256" key="4">
    <source>
        <dbReference type="ARBA" id="ARBA00022478"/>
    </source>
</evidence>
<dbReference type="AlphaFoldDB" id="A0A8T4LIW9"/>
<dbReference type="Pfam" id="PF04560">
    <property type="entry name" value="RNA_pol_Rpb2_7"/>
    <property type="match status" value="1"/>
</dbReference>
<reference evidence="18" key="2">
    <citation type="submission" date="2021-05" db="EMBL/GenBank/DDBJ databases">
        <title>Protein family content uncovers lineage relationships and bacterial pathway maintenance mechanisms in DPANN archaea.</title>
        <authorList>
            <person name="Castelle C.J."/>
            <person name="Meheust R."/>
            <person name="Jaffe A.L."/>
            <person name="Seitz K."/>
            <person name="Gong X."/>
            <person name="Baker B.J."/>
            <person name="Banfield J.F."/>
        </authorList>
    </citation>
    <scope>NUCLEOTIDE SEQUENCE</scope>
    <source>
        <strain evidence="18">RIFCSPLOWO2_01_FULL_58_19</strain>
    </source>
</reference>
<evidence type="ECO:0000259" key="16">
    <source>
        <dbReference type="Pfam" id="PF04566"/>
    </source>
</evidence>
<keyword evidence="5" id="KW-0963">Cytoplasm</keyword>
<dbReference type="Gene3D" id="3.90.1800.10">
    <property type="entry name" value="RNA polymerase alpha subunit dimerisation domain"/>
    <property type="match status" value="1"/>
</dbReference>
<dbReference type="GO" id="GO:0003677">
    <property type="term" value="F:DNA binding"/>
    <property type="evidence" value="ECO:0007669"/>
    <property type="project" value="UniProtKB-KW"/>
</dbReference>
<dbReference type="PANTHER" id="PTHR20856">
    <property type="entry name" value="DNA-DIRECTED RNA POLYMERASE I SUBUNIT 2"/>
    <property type="match status" value="1"/>
</dbReference>
<dbReference type="InterPro" id="IPR007647">
    <property type="entry name" value="RNA_pol_Rpb2_5"/>
</dbReference>
<evidence type="ECO:0000256" key="6">
    <source>
        <dbReference type="ARBA" id="ARBA00022679"/>
    </source>
</evidence>
<dbReference type="InterPro" id="IPR037033">
    <property type="entry name" value="DNA-dir_RNAP_su2_hyb_sf"/>
</dbReference>
<evidence type="ECO:0000256" key="7">
    <source>
        <dbReference type="ARBA" id="ARBA00022695"/>
    </source>
</evidence>
<evidence type="ECO:0000313" key="18">
    <source>
        <dbReference type="EMBL" id="MBS3063165.1"/>
    </source>
</evidence>
<dbReference type="InterPro" id="IPR019969">
    <property type="entry name" value="RNAP_Rpo2"/>
</dbReference>
<dbReference type="GO" id="GO:0008270">
    <property type="term" value="F:zinc ion binding"/>
    <property type="evidence" value="ECO:0007669"/>
    <property type="project" value="InterPro"/>
</dbReference>
<dbReference type="InterPro" id="IPR007120">
    <property type="entry name" value="DNA-dir_RNAP_su2_dom"/>
</dbReference>
<reference evidence="18" key="1">
    <citation type="submission" date="2021-03" db="EMBL/GenBank/DDBJ databases">
        <authorList>
            <person name="Jaffe A."/>
        </authorList>
    </citation>
    <scope>NUCLEOTIDE SEQUENCE</scope>
    <source>
        <strain evidence="18">RIFCSPLOWO2_01_FULL_58_19</strain>
    </source>
</reference>
<evidence type="ECO:0000259" key="14">
    <source>
        <dbReference type="Pfam" id="PF00562"/>
    </source>
</evidence>
<protein>
    <recommendedName>
        <fullName evidence="13">DNA-directed RNA polymerase subunit beta</fullName>
        <ecNumber evidence="13">2.7.7.6</ecNumber>
    </recommendedName>
</protein>
<evidence type="ECO:0000256" key="8">
    <source>
        <dbReference type="ARBA" id="ARBA00022723"/>
    </source>
</evidence>
<evidence type="ECO:0000259" key="15">
    <source>
        <dbReference type="Pfam" id="PF04560"/>
    </source>
</evidence>
<comment type="subcellular location">
    <subcellularLocation>
        <location evidence="2">Cytoplasm</location>
    </subcellularLocation>
</comment>
<dbReference type="SUPFAM" id="SSF64484">
    <property type="entry name" value="beta and beta-prime subunits of DNA dependent RNA-polymerase"/>
    <property type="match status" value="1"/>
</dbReference>
<comment type="caution">
    <text evidence="18">The sequence shown here is derived from an EMBL/GenBank/DDBJ whole genome shotgun (WGS) entry which is preliminary data.</text>
</comment>
<dbReference type="InterPro" id="IPR007121">
    <property type="entry name" value="RNA_pol_bsu_CS"/>
</dbReference>
<dbReference type="GO" id="GO:0005737">
    <property type="term" value="C:cytoplasm"/>
    <property type="evidence" value="ECO:0007669"/>
    <property type="project" value="UniProtKB-SubCell"/>
</dbReference>
<dbReference type="Gene3D" id="2.40.270.10">
    <property type="entry name" value="DNA-directed RNA polymerase, subunit 2, domain 6"/>
    <property type="match status" value="1"/>
</dbReference>
<dbReference type="InterPro" id="IPR014724">
    <property type="entry name" value="RNA_pol_RPB2_OB-fold"/>
</dbReference>
<evidence type="ECO:0000313" key="19">
    <source>
        <dbReference type="Proteomes" id="UP000678237"/>
    </source>
</evidence>
<organism evidence="18 19">
    <name type="scientific">Candidatus Iainarchaeum sp</name>
    <dbReference type="NCBI Taxonomy" id="3101447"/>
    <lineage>
        <taxon>Archaea</taxon>
        <taxon>Candidatus Iainarchaeota</taxon>
        <taxon>Candidatus Iainarchaeia</taxon>
        <taxon>Candidatus Iainarchaeales</taxon>
        <taxon>Candidatus Iainarchaeaceae</taxon>
        <taxon>Candidatus Iainarchaeum</taxon>
    </lineage>
</organism>
<feature type="domain" description="RNA polymerase Rpb2" evidence="15">
    <location>
        <begin position="513"/>
        <end position="602"/>
    </location>
</feature>
<sequence>MSAKESKSRVYINGRLIGFHPSGEKLVHDLVQRRRQGKIVPSVNIAFHEDTNEIYINTDSGRVQRPLIVVENGKPKLTEEILKQVREGKLAWQDLVDAGVIEYLDAEEEENALIATGEEELSKEHTHIEVAAIGILSVITSMIPYLQHNMAGKALHGAKMFKQAQGLSGINYNLRTDTEGYLLYYPQKTLVKTKTMDVLELHKRPTNQNFVVAIMPYYGYNILDAVVLNKGAIDRGLARSAYFRTYEAAENRYPGGQIDKFEVPVEETVGFMGPEVYKHLSEDGLPRVESFVQEKEAIMGRTSPPRFLEEISEFGVVKEKRRESSLTIRKNKHGFVDKVIVTEGESGNKLVKVKIRSEMVPALGDKFSSRHGQKGVIGAIIPEEDMPFTKDGMKPDLILNPHSVPSRMTMGHLLEMLAGKAGSLKAMEVDGTPFAASDRQEMADILKEHGFREDGKEVFYDGTTGQRVEGEIFTGVVAYRRLFHMVAHKMQARSRGPVQILTRQPTEGKEKEGGLRFGEMEGETLVGHGAAMLLHEKLIEDSDKAIELVCEKCGVIGINDQIRNKKYCAICDGSKVYPVEMSYGFKLLLDELKALGVNPKLKIGDKV</sequence>
<dbReference type="PROSITE" id="PS01166">
    <property type="entry name" value="RNA_POL_BETA"/>
    <property type="match status" value="1"/>
</dbReference>
<dbReference type="EC" id="2.7.7.6" evidence="13"/>
<dbReference type="EMBL" id="JAGVWE010000004">
    <property type="protein sequence ID" value="MBS3063165.1"/>
    <property type="molecule type" value="Genomic_DNA"/>
</dbReference>
<keyword evidence="9" id="KW-0862">Zinc</keyword>
<evidence type="ECO:0000256" key="9">
    <source>
        <dbReference type="ARBA" id="ARBA00022833"/>
    </source>
</evidence>
<comment type="function">
    <text evidence="13">DNA-dependent RNA polymerase catalyzes the transcription of DNA into RNA using the four ribonucleoside triphosphates as substrates.</text>
</comment>
<keyword evidence="4 13" id="KW-0240">DNA-directed RNA polymerase</keyword>
<dbReference type="GO" id="GO:0000428">
    <property type="term" value="C:DNA-directed RNA polymerase complex"/>
    <property type="evidence" value="ECO:0007669"/>
    <property type="project" value="UniProtKB-KW"/>
</dbReference>
<dbReference type="Gene3D" id="3.90.1070.20">
    <property type="match status" value="1"/>
</dbReference>
<dbReference type="GO" id="GO:0006351">
    <property type="term" value="P:DNA-templated transcription"/>
    <property type="evidence" value="ECO:0007669"/>
    <property type="project" value="InterPro"/>
</dbReference>
<evidence type="ECO:0000256" key="10">
    <source>
        <dbReference type="ARBA" id="ARBA00023125"/>
    </source>
</evidence>
<keyword evidence="6 13" id="KW-0808">Transferase</keyword>
<dbReference type="Pfam" id="PF04566">
    <property type="entry name" value="RNA_pol_Rpb2_4"/>
    <property type="match status" value="1"/>
</dbReference>
<evidence type="ECO:0000256" key="12">
    <source>
        <dbReference type="ARBA" id="ARBA00048552"/>
    </source>
</evidence>
<evidence type="ECO:0000256" key="11">
    <source>
        <dbReference type="ARBA" id="ARBA00023163"/>
    </source>
</evidence>
<comment type="catalytic activity">
    <reaction evidence="12 13">
        <text>RNA(n) + a ribonucleoside 5'-triphosphate = RNA(n+1) + diphosphate</text>
        <dbReference type="Rhea" id="RHEA:21248"/>
        <dbReference type="Rhea" id="RHEA-COMP:14527"/>
        <dbReference type="Rhea" id="RHEA-COMP:17342"/>
        <dbReference type="ChEBI" id="CHEBI:33019"/>
        <dbReference type="ChEBI" id="CHEBI:61557"/>
        <dbReference type="ChEBI" id="CHEBI:140395"/>
        <dbReference type="EC" id="2.7.7.6"/>
    </reaction>
</comment>
<evidence type="ECO:0000256" key="3">
    <source>
        <dbReference type="ARBA" id="ARBA00006835"/>
    </source>
</evidence>
<dbReference type="Gene3D" id="2.40.50.150">
    <property type="match status" value="1"/>
</dbReference>
<evidence type="ECO:0000256" key="2">
    <source>
        <dbReference type="ARBA" id="ARBA00004496"/>
    </source>
</evidence>
<evidence type="ECO:0000259" key="17">
    <source>
        <dbReference type="Pfam" id="PF04567"/>
    </source>
</evidence>
<dbReference type="InterPro" id="IPR007646">
    <property type="entry name" value="RNA_pol_Rpb2_4"/>
</dbReference>
<dbReference type="GO" id="GO:0032549">
    <property type="term" value="F:ribonucleoside binding"/>
    <property type="evidence" value="ECO:0007669"/>
    <property type="project" value="InterPro"/>
</dbReference>
<name>A0A8T4LIW9_9ARCH</name>
<keyword evidence="10" id="KW-0238">DNA-binding</keyword>
<feature type="domain" description="DNA-directed RNA polymerase subunit 2 hybrid-binding" evidence="14">
    <location>
        <begin position="140"/>
        <end position="511"/>
    </location>
</feature>
<dbReference type="CDD" id="cd00653">
    <property type="entry name" value="RNA_pol_B_RPB2"/>
    <property type="match status" value="1"/>
</dbReference>
<dbReference type="NCBIfam" id="TIGR03670">
    <property type="entry name" value="rpoB_arch"/>
    <property type="match status" value="1"/>
</dbReference>
<dbReference type="Pfam" id="PF04567">
    <property type="entry name" value="RNA_pol_Rpb2_5"/>
    <property type="match status" value="1"/>
</dbReference>
<keyword evidence="8" id="KW-0479">Metal-binding</keyword>
<keyword evidence="7 13" id="KW-0548">Nucleotidyltransferase</keyword>
<comment type="cofactor">
    <cofactor evidence="1">
        <name>Zn(2+)</name>
        <dbReference type="ChEBI" id="CHEBI:29105"/>
    </cofactor>
</comment>
<gene>
    <name evidence="18" type="primary">rpoB</name>
    <name evidence="18" type="ORF">J4203_04785</name>
</gene>
<evidence type="ECO:0000256" key="13">
    <source>
        <dbReference type="RuleBase" id="RU363031"/>
    </source>
</evidence>
<feature type="domain" description="RNA polymerase Rpb2" evidence="17">
    <location>
        <begin position="92"/>
        <end position="125"/>
    </location>
</feature>
<evidence type="ECO:0000256" key="1">
    <source>
        <dbReference type="ARBA" id="ARBA00001947"/>
    </source>
</evidence>
<keyword evidence="11 13" id="KW-0804">Transcription</keyword>
<dbReference type="Pfam" id="PF00562">
    <property type="entry name" value="RNA_pol_Rpb2_6"/>
    <property type="match status" value="1"/>
</dbReference>